<evidence type="ECO:0000256" key="1">
    <source>
        <dbReference type="ARBA" id="ARBA00022741"/>
    </source>
</evidence>
<dbReference type="HOGENOM" id="CLU_012117_1_0_11"/>
<dbReference type="InterPro" id="IPR027417">
    <property type="entry name" value="P-loop_NTPase"/>
</dbReference>
<dbReference type="PANTHER" id="PTHR11472">
    <property type="entry name" value="DNA REPAIR DEAD HELICASE RAD3/XP-D SUBFAMILY MEMBER"/>
    <property type="match status" value="1"/>
</dbReference>
<dbReference type="InterPro" id="IPR036397">
    <property type="entry name" value="RNaseH_sf"/>
</dbReference>
<dbReference type="InterPro" id="IPR012337">
    <property type="entry name" value="RNaseH-like_sf"/>
</dbReference>
<dbReference type="AlphaFoldDB" id="A0A0A8B5N8"/>
<reference evidence="8 9" key="2">
    <citation type="journal article" date="2015" name="Genome Announc.">
        <title>Complete Genome Sequence of Coriobacteriaceae Strain 68-1-3, a Novel Mucus-Degrading Isolate from the Swine Intestinal Tract.</title>
        <authorList>
            <person name="Looft T."/>
            <person name="Bayles D.O."/>
            <person name="Alt D.P."/>
            <person name="Stanton T.B."/>
        </authorList>
    </citation>
    <scope>NUCLEOTIDE SEQUENCE [LARGE SCALE GENOMIC DNA]</scope>
    <source>
        <strain evidence="8 9">68-1-3</strain>
    </source>
</reference>
<dbReference type="GO" id="GO:0004527">
    <property type="term" value="F:exonuclease activity"/>
    <property type="evidence" value="ECO:0007669"/>
    <property type="project" value="UniProtKB-KW"/>
</dbReference>
<evidence type="ECO:0000256" key="4">
    <source>
        <dbReference type="ARBA" id="ARBA00022840"/>
    </source>
</evidence>
<dbReference type="GO" id="GO:0016818">
    <property type="term" value="F:hydrolase activity, acting on acid anhydrides, in phosphorus-containing anhydrides"/>
    <property type="evidence" value="ECO:0007669"/>
    <property type="project" value="InterPro"/>
</dbReference>
<keyword evidence="9" id="KW-1185">Reference proteome</keyword>
<evidence type="ECO:0000256" key="2">
    <source>
        <dbReference type="ARBA" id="ARBA00022801"/>
    </source>
</evidence>
<keyword evidence="1" id="KW-0547">Nucleotide-binding</keyword>
<dbReference type="GO" id="GO:0005524">
    <property type="term" value="F:ATP binding"/>
    <property type="evidence" value="ECO:0007669"/>
    <property type="project" value="UniProtKB-KW"/>
</dbReference>
<sequence>MESTTPRLRGNLEKNVTDGTPNDVVERYASLKNLADRLDFGALDENVVVLDTETTGLSFSHDELIQVAAARMSHGKIESWFVSFANPGKPIPEEIEHLTHISNSDVAEAPAPDEVMRQLVEFVGDARIVAHNAEFDRTFTTKYPAGKALLENEWIDSLDLSRIALPRLKSHRLIDLVKAFDAPLSTHRADADVEATCSLFRVLLAAVCSMPRSLVAEIATMADKDQWPTVVVFDYLLHHAPSGSPLADSAETPAETGEAGCQGEKAESAAKTPLFSLRSMRRQRVNSCLVARPSSLSGAAVLDDETPLLDVPSRADIDRAFSAEGLLGRIYGSYDPRPEQLEMAEAVRSAFERSNNLVVEAGTGVGKSMAYLVPSALTSLRSGVAIGVATNTNALLDQLVFSELPALSRALQQEAPDLPELSYAALKGISHYPCLRKIEKIAADGPSTREVAGRQQNQAPALAALLSYIEQSEFSDLDALKIDYRLLPRWAITTTSNDCLRRKCPYFGSLCFGHGARRRAERCNIVVTNHALLCCDLAADGGLLPRAACWVVDEAHGIEAEARRAFTKKVDSDALSRLCGRVAPSGSSRTIFARAEKRVSGDVEESGALFYGLSNKAQEAGDAFARAAEEYCLHVKDLLYFDTQKTGRSYESVDLWLNGEVRRSSVFAGLKSHALVMVEAAEKLVRRCQDLVAFLEGIDAAAEPQREIASTAIELKELIEACDLIFSKQPESFVFQASLLRKKDRLGDSLGAMPLEVGSMMRDAFYSRTQSVVYASATLSVDGRFEAFSRAVGLNEDESSFARELQVDSSFDFDNNMIVYVASDMPEPNAPSYLAALQKLLVGVHLAQGGSMLTLFTNRREMERCFDEVWPLMKREDLRLICQKWGVSSKALRDDFIADESLSLFALKSFWQGFDAPGSTLRGVVIPKLPFSRPTDPLSCERASRDDRAWFKYTLPQAVIETKQAAGRLIRKSDDTGVVILADKRLVTKSYGKTVLNSLQSKTVRICPTSEIVASLAAMNGR</sequence>
<proteinExistence type="inferred from homology"/>
<organism evidence="8 9">
    <name type="scientific">Berryella intestinalis</name>
    <dbReference type="NCBI Taxonomy" id="1531429"/>
    <lineage>
        <taxon>Bacteria</taxon>
        <taxon>Bacillati</taxon>
        <taxon>Actinomycetota</taxon>
        <taxon>Coriobacteriia</taxon>
        <taxon>Eggerthellales</taxon>
        <taxon>Eggerthellaceae</taxon>
        <taxon>Berryella</taxon>
    </lineage>
</organism>
<dbReference type="InterPro" id="IPR006555">
    <property type="entry name" value="ATP-dep_Helicase_C"/>
</dbReference>
<evidence type="ECO:0000256" key="6">
    <source>
        <dbReference type="SAM" id="MobiDB-lite"/>
    </source>
</evidence>
<keyword evidence="2" id="KW-0378">Hydrolase</keyword>
<comment type="similarity">
    <text evidence="5">Belongs to the helicase family. DinG subfamily.</text>
</comment>
<reference evidence="9" key="1">
    <citation type="submission" date="2014-08" db="EMBL/GenBank/DDBJ databases">
        <title>Coriobacteriaceae sp. complete genome.</title>
        <authorList>
            <person name="Looft T."/>
            <person name="Bayles D.O."/>
            <person name="Stanton T.B."/>
        </authorList>
    </citation>
    <scope>NUCLEOTIDE SEQUENCE [LARGE SCALE GENOMIC DNA]</scope>
    <source>
        <strain evidence="9">68-1-3</strain>
    </source>
</reference>
<evidence type="ECO:0000256" key="5">
    <source>
        <dbReference type="ARBA" id="ARBA00038058"/>
    </source>
</evidence>
<name>A0A0A8B5N8_9ACTN</name>
<gene>
    <name evidence="8" type="ORF">JI75_08795</name>
</gene>
<dbReference type="GO" id="GO:0006139">
    <property type="term" value="P:nucleobase-containing compound metabolic process"/>
    <property type="evidence" value="ECO:0007669"/>
    <property type="project" value="InterPro"/>
</dbReference>
<dbReference type="SMART" id="SM00491">
    <property type="entry name" value="HELICc2"/>
    <property type="match status" value="1"/>
</dbReference>
<dbReference type="InterPro" id="IPR014013">
    <property type="entry name" value="Helic_SF1/SF2_ATP-bd_DinG/Rad3"/>
</dbReference>
<dbReference type="SMART" id="SM00479">
    <property type="entry name" value="EXOIII"/>
    <property type="match status" value="1"/>
</dbReference>
<evidence type="ECO:0000313" key="8">
    <source>
        <dbReference type="EMBL" id="AJC12730.1"/>
    </source>
</evidence>
<dbReference type="Gene3D" id="3.30.420.10">
    <property type="entry name" value="Ribonuclease H-like superfamily/Ribonuclease H"/>
    <property type="match status" value="1"/>
</dbReference>
<dbReference type="Pfam" id="PF13307">
    <property type="entry name" value="Helicase_C_2"/>
    <property type="match status" value="1"/>
</dbReference>
<dbReference type="KEGG" id="cbac:JI75_08795"/>
<dbReference type="OrthoDB" id="9805194at2"/>
<dbReference type="Gene3D" id="3.40.50.300">
    <property type="entry name" value="P-loop containing nucleotide triphosphate hydrolases"/>
    <property type="match status" value="2"/>
</dbReference>
<evidence type="ECO:0000259" key="7">
    <source>
        <dbReference type="PROSITE" id="PS51193"/>
    </source>
</evidence>
<dbReference type="InterPro" id="IPR045028">
    <property type="entry name" value="DinG/Rad3-like"/>
</dbReference>
<dbReference type="STRING" id="1531429.JI75_08795"/>
<feature type="domain" description="Helicase ATP-binding" evidence="7">
    <location>
        <begin position="326"/>
        <end position="607"/>
    </location>
</feature>
<feature type="region of interest" description="Disordered" evidence="6">
    <location>
        <begin position="244"/>
        <end position="267"/>
    </location>
</feature>
<dbReference type="CDD" id="cd06127">
    <property type="entry name" value="DEDDh"/>
    <property type="match status" value="1"/>
</dbReference>
<dbReference type="PANTHER" id="PTHR11472:SF34">
    <property type="entry name" value="REGULATOR OF TELOMERE ELONGATION HELICASE 1"/>
    <property type="match status" value="1"/>
</dbReference>
<dbReference type="InterPro" id="IPR013520">
    <property type="entry name" value="Ribonucl_H"/>
</dbReference>
<keyword evidence="3" id="KW-0540">Nuclease</keyword>
<dbReference type="GO" id="GO:0003678">
    <property type="term" value="F:DNA helicase activity"/>
    <property type="evidence" value="ECO:0007669"/>
    <property type="project" value="TreeGrafter"/>
</dbReference>
<keyword evidence="4" id="KW-0067">ATP-binding</keyword>
<accession>A0A0A8B5N8</accession>
<dbReference type="SUPFAM" id="SSF52540">
    <property type="entry name" value="P-loop containing nucleoside triphosphate hydrolases"/>
    <property type="match status" value="1"/>
</dbReference>
<protein>
    <submittedName>
        <fullName evidence="8">DNA polymerase III subunit epsilon</fullName>
    </submittedName>
</protein>
<evidence type="ECO:0000313" key="9">
    <source>
        <dbReference type="Proteomes" id="UP000031121"/>
    </source>
</evidence>
<dbReference type="FunFam" id="3.30.420.10:FF:000045">
    <property type="entry name" value="3'-5' exonuclease DinG"/>
    <property type="match status" value="1"/>
</dbReference>
<dbReference type="PROSITE" id="PS51193">
    <property type="entry name" value="HELICASE_ATP_BIND_2"/>
    <property type="match status" value="1"/>
</dbReference>
<evidence type="ECO:0000256" key="3">
    <source>
        <dbReference type="ARBA" id="ARBA00022839"/>
    </source>
</evidence>
<dbReference type="Pfam" id="PF00929">
    <property type="entry name" value="RNase_T"/>
    <property type="match status" value="1"/>
</dbReference>
<dbReference type="Proteomes" id="UP000031121">
    <property type="component" value="Chromosome"/>
</dbReference>
<dbReference type="RefSeq" id="WP_039690161.1">
    <property type="nucleotide sequence ID" value="NZ_CP009302.1"/>
</dbReference>
<dbReference type="SUPFAM" id="SSF53098">
    <property type="entry name" value="Ribonuclease H-like"/>
    <property type="match status" value="1"/>
</dbReference>
<dbReference type="GO" id="GO:0003676">
    <property type="term" value="F:nucleic acid binding"/>
    <property type="evidence" value="ECO:0007669"/>
    <property type="project" value="InterPro"/>
</dbReference>
<dbReference type="EMBL" id="CP009302">
    <property type="protein sequence ID" value="AJC12730.1"/>
    <property type="molecule type" value="Genomic_DNA"/>
</dbReference>
<keyword evidence="3" id="KW-0269">Exonuclease</keyword>